<feature type="compositionally biased region" description="Polar residues" evidence="2">
    <location>
        <begin position="518"/>
        <end position="530"/>
    </location>
</feature>
<name>A0A4Y7SR80_COPMI</name>
<evidence type="ECO:0000313" key="3">
    <source>
        <dbReference type="EMBL" id="TEB24302.1"/>
    </source>
</evidence>
<keyword evidence="4" id="KW-1185">Reference proteome</keyword>
<feature type="region of interest" description="Disordered" evidence="2">
    <location>
        <begin position="1"/>
        <end position="188"/>
    </location>
</feature>
<feature type="region of interest" description="Disordered" evidence="2">
    <location>
        <begin position="317"/>
        <end position="350"/>
    </location>
</feature>
<sequence length="670" mass="74301">MGAYADPIPFGLEDSREPPEVISGKSLGQAADALTTSMGPQSRVPQFHPPPPPWSTRSSFGKLFENPDTVDGVNFPSSISTTAEHDYATFEPQDPPLGSRSVALATPSPPQRQNTVQVKPVFSEAPANAMNSSASPQRGENRDHSLSPPFERLASRSDAPSPAPPHNSEIQSPTRDGPNDTPLIDLDCSPPRAQQLARMYPILTPEFRVREPPPEDSESQPRFPGRLLSRDEEFRLPQWVKTTRSSLLCLAKCVVLELIPCVAIALWRAFQYIALALLSILHFLLFVAVPKTCAALRDVSLRASVWSKHRWSALLPACPNSDEPPPQERTAEDAPTPARTPAAPPPTRSRCAHCDADYPTSEVICCPRKHSICSDCMSSHVGQQATRDAVGIQIVCLHPSGCRLPFEHAGLNKLPAGVVWQLLHLFPTARAFFGQRRGEVEGPAVEVEPEVKVKGEEDNDEEDQDQVTALLYGGMDPRARIEDAISRCTVSLRRDRLKRESSVVSTSPHSCQDRSDSNSDVDTYSQSVSALTRLRLAQNYDNSTPGPSTPTREPLGTPTPTQRRHTPCQPETPLRQRTVSFQPVASQPNVDPKLEELRAILKRRRMDRDNAQSRLRTAKKAFQREECERTQRKVDLETRLREEAGESVVEAERAVREYEMRRNVIGSNRN</sequence>
<dbReference type="Proteomes" id="UP000298030">
    <property type="component" value="Unassembled WGS sequence"/>
</dbReference>
<dbReference type="AlphaFoldDB" id="A0A4Y7SR80"/>
<evidence type="ECO:0000256" key="2">
    <source>
        <dbReference type="SAM" id="MobiDB-lite"/>
    </source>
</evidence>
<evidence type="ECO:0000313" key="4">
    <source>
        <dbReference type="Proteomes" id="UP000298030"/>
    </source>
</evidence>
<feature type="compositionally biased region" description="Polar residues" evidence="2">
    <location>
        <begin position="34"/>
        <end position="44"/>
    </location>
</feature>
<feature type="coiled-coil region" evidence="1">
    <location>
        <begin position="594"/>
        <end position="661"/>
    </location>
</feature>
<feature type="compositionally biased region" description="Polar residues" evidence="2">
    <location>
        <begin position="539"/>
        <end position="551"/>
    </location>
</feature>
<reference evidence="3 4" key="1">
    <citation type="journal article" date="2019" name="Nat. Ecol. Evol.">
        <title>Megaphylogeny resolves global patterns of mushroom evolution.</title>
        <authorList>
            <person name="Varga T."/>
            <person name="Krizsan K."/>
            <person name="Foldi C."/>
            <person name="Dima B."/>
            <person name="Sanchez-Garcia M."/>
            <person name="Sanchez-Ramirez S."/>
            <person name="Szollosi G.J."/>
            <person name="Szarkandi J.G."/>
            <person name="Papp V."/>
            <person name="Albert L."/>
            <person name="Andreopoulos W."/>
            <person name="Angelini C."/>
            <person name="Antonin V."/>
            <person name="Barry K.W."/>
            <person name="Bougher N.L."/>
            <person name="Buchanan P."/>
            <person name="Buyck B."/>
            <person name="Bense V."/>
            <person name="Catcheside P."/>
            <person name="Chovatia M."/>
            <person name="Cooper J."/>
            <person name="Damon W."/>
            <person name="Desjardin D."/>
            <person name="Finy P."/>
            <person name="Geml J."/>
            <person name="Haridas S."/>
            <person name="Hughes K."/>
            <person name="Justo A."/>
            <person name="Karasinski D."/>
            <person name="Kautmanova I."/>
            <person name="Kiss B."/>
            <person name="Kocsube S."/>
            <person name="Kotiranta H."/>
            <person name="LaButti K.M."/>
            <person name="Lechner B.E."/>
            <person name="Liimatainen K."/>
            <person name="Lipzen A."/>
            <person name="Lukacs Z."/>
            <person name="Mihaltcheva S."/>
            <person name="Morgado L.N."/>
            <person name="Niskanen T."/>
            <person name="Noordeloos M.E."/>
            <person name="Ohm R.A."/>
            <person name="Ortiz-Santana B."/>
            <person name="Ovrebo C."/>
            <person name="Racz N."/>
            <person name="Riley R."/>
            <person name="Savchenko A."/>
            <person name="Shiryaev A."/>
            <person name="Soop K."/>
            <person name="Spirin V."/>
            <person name="Szebenyi C."/>
            <person name="Tomsovsky M."/>
            <person name="Tulloss R.E."/>
            <person name="Uehling J."/>
            <person name="Grigoriev I.V."/>
            <person name="Vagvolgyi C."/>
            <person name="Papp T."/>
            <person name="Martin F.M."/>
            <person name="Miettinen O."/>
            <person name="Hibbett D.S."/>
            <person name="Nagy L.G."/>
        </authorList>
    </citation>
    <scope>NUCLEOTIDE SEQUENCE [LARGE SCALE GENOMIC DNA]</scope>
    <source>
        <strain evidence="3 4">FP101781</strain>
    </source>
</reference>
<comment type="caution">
    <text evidence="3">The sequence shown here is derived from an EMBL/GenBank/DDBJ whole genome shotgun (WGS) entry which is preliminary data.</text>
</comment>
<dbReference type="EMBL" id="QPFP01000068">
    <property type="protein sequence ID" value="TEB24302.1"/>
    <property type="molecule type" value="Genomic_DNA"/>
</dbReference>
<gene>
    <name evidence="3" type="ORF">FA13DRAFT_1739343</name>
</gene>
<evidence type="ECO:0000256" key="1">
    <source>
        <dbReference type="SAM" id="Coils"/>
    </source>
</evidence>
<feature type="compositionally biased region" description="Low complexity" evidence="2">
    <location>
        <begin position="123"/>
        <end position="136"/>
    </location>
</feature>
<feature type="region of interest" description="Disordered" evidence="2">
    <location>
        <begin position="497"/>
        <end position="578"/>
    </location>
</feature>
<organism evidence="3 4">
    <name type="scientific">Coprinellus micaceus</name>
    <name type="common">Glistening ink-cap mushroom</name>
    <name type="synonym">Coprinus micaceus</name>
    <dbReference type="NCBI Taxonomy" id="71717"/>
    <lineage>
        <taxon>Eukaryota</taxon>
        <taxon>Fungi</taxon>
        <taxon>Dikarya</taxon>
        <taxon>Basidiomycota</taxon>
        <taxon>Agaricomycotina</taxon>
        <taxon>Agaricomycetes</taxon>
        <taxon>Agaricomycetidae</taxon>
        <taxon>Agaricales</taxon>
        <taxon>Agaricineae</taxon>
        <taxon>Psathyrellaceae</taxon>
        <taxon>Coprinellus</taxon>
    </lineage>
</organism>
<accession>A0A4Y7SR80</accession>
<keyword evidence="1" id="KW-0175">Coiled coil</keyword>
<protein>
    <submittedName>
        <fullName evidence="3">Uncharacterized protein</fullName>
    </submittedName>
</protein>
<proteinExistence type="predicted"/>